<comment type="caution">
    <text evidence="1">The sequence shown here is derived from an EMBL/GenBank/DDBJ whole genome shotgun (WGS) entry which is preliminary data.</text>
</comment>
<evidence type="ECO:0000313" key="1">
    <source>
        <dbReference type="EMBL" id="ERJ77775.1"/>
    </source>
</evidence>
<protein>
    <submittedName>
        <fullName evidence="1">Uncharacterized protein</fullName>
    </submittedName>
</protein>
<accession>U2JDB3</accession>
<dbReference type="EMBL" id="AWVA01000029">
    <property type="protein sequence ID" value="ERJ77775.1"/>
    <property type="molecule type" value="Genomic_DNA"/>
</dbReference>
<evidence type="ECO:0000313" key="2">
    <source>
        <dbReference type="Proteomes" id="UP000016617"/>
    </source>
</evidence>
<sequence>MLLVRKILIGRRCISIFDLFLASFSVSYFQVRLCIFLSRRNGLAFLTFHGLAITNLACQVASQIVK</sequence>
<organism evidence="1 2">
    <name type="scientific">Streptococcus sobrinus W1703</name>
    <dbReference type="NCBI Taxonomy" id="1227275"/>
    <lineage>
        <taxon>Bacteria</taxon>
        <taxon>Bacillati</taxon>
        <taxon>Bacillota</taxon>
        <taxon>Bacilli</taxon>
        <taxon>Lactobacillales</taxon>
        <taxon>Streptococcaceae</taxon>
        <taxon>Streptococcus</taxon>
    </lineage>
</organism>
<reference evidence="1 2" key="1">
    <citation type="submission" date="2013-06" db="EMBL/GenBank/DDBJ databases">
        <authorList>
            <person name="Weinstock G."/>
            <person name="Sodergren E."/>
            <person name="Lobos E.A."/>
            <person name="Fulton L."/>
            <person name="Fulton R."/>
            <person name="Courtney L."/>
            <person name="Fronick C."/>
            <person name="O'Laughlin M."/>
            <person name="Godfrey J."/>
            <person name="Wilson R.M."/>
            <person name="Miner T."/>
            <person name="Farmer C."/>
            <person name="Delehaunty K."/>
            <person name="Cordes M."/>
            <person name="Minx P."/>
            <person name="Tomlinson C."/>
            <person name="Chen J."/>
            <person name="Wollam A."/>
            <person name="Pepin K.H."/>
            <person name="Bhonagiri V."/>
            <person name="Zhang X."/>
            <person name="Warren W."/>
            <person name="Mitreva M."/>
            <person name="Mardis E.R."/>
            <person name="Wilson R.K."/>
        </authorList>
    </citation>
    <scope>NUCLEOTIDE SEQUENCE [LARGE SCALE GENOMIC DNA]</scope>
    <source>
        <strain evidence="1 2">W1703</strain>
    </source>
</reference>
<dbReference type="AlphaFoldDB" id="U2JDB3"/>
<dbReference type="Proteomes" id="UP000016617">
    <property type="component" value="Unassembled WGS sequence"/>
</dbReference>
<dbReference type="HOGENOM" id="CLU_2829557_0_0_9"/>
<name>U2JDB3_9STRE</name>
<gene>
    <name evidence="1" type="ORF">HMPREF1557_00577</name>
</gene>
<proteinExistence type="predicted"/>